<keyword evidence="17" id="KW-1185">Reference proteome</keyword>
<dbReference type="EMBL" id="JAUOPU010000012">
    <property type="protein sequence ID" value="MDO6543445.1"/>
    <property type="molecule type" value="Genomic_DNA"/>
</dbReference>
<dbReference type="Pfam" id="PF00512">
    <property type="entry name" value="HisKA"/>
    <property type="match status" value="1"/>
</dbReference>
<dbReference type="SUPFAM" id="SSF47384">
    <property type="entry name" value="Homodimeric domain of signal transducing histidine kinase"/>
    <property type="match status" value="1"/>
</dbReference>
<dbReference type="InterPro" id="IPR003594">
    <property type="entry name" value="HATPase_dom"/>
</dbReference>
<proteinExistence type="predicted"/>
<dbReference type="PANTHER" id="PTHR44936">
    <property type="entry name" value="SENSOR PROTEIN CREC"/>
    <property type="match status" value="1"/>
</dbReference>
<keyword evidence="8 13" id="KW-0812">Transmembrane</keyword>
<comment type="subcellular location">
    <subcellularLocation>
        <location evidence="2">Cell inner membrane</location>
        <topology evidence="2">Multi-pass membrane protein</topology>
    </subcellularLocation>
</comment>
<dbReference type="Gene3D" id="1.10.287.130">
    <property type="match status" value="1"/>
</dbReference>
<dbReference type="InterPro" id="IPR036097">
    <property type="entry name" value="HisK_dim/P_sf"/>
</dbReference>
<evidence type="ECO:0000313" key="15">
    <source>
        <dbReference type="EMBL" id="MDO6543445.1"/>
    </source>
</evidence>
<sequence>MKSSYFKSITFRFSVALLVIITVAELVAGAIWFYASKLDKEETAKDTLTSLSSSITDTFSYFQSLPINYRHLILNQLREAGGTRFFISINNTLLDIENLDSLTFAPWLSDFTEVALKETLPHHSNIQVSITRREDIKLFNSGVKLTELPVIWSKYGLSLSELDLPIVVVQIEMAKGEWFYIASVIPLSFSALTTQFIDHRQLLFLAITTVLLMICTTLLLQREFRPIKALAKSATLMGSTFHITELKEEGSNETQAAIHAFNKMNRRIQAYMADRDMLFSAISHDLKTPLACLKFRTEMLDDENAKLRFEKLLNEMDTMLHGALRCMKDTDTHEMPIEVDLKQLLLDCAEDYNHEIVQVEIQAQSSVHYLVKPVTLKRCITNIIDNGVRYGDHVVVDIDTESTPESVLIVIRDYGDGLTQQQIEKAFEPYYRAGRKDQAGSGLGLTISRSIARSQGGDLRIRNHHECGLEVQIALPRKI</sequence>
<dbReference type="GO" id="GO:0005886">
    <property type="term" value="C:plasma membrane"/>
    <property type="evidence" value="ECO:0007669"/>
    <property type="project" value="UniProtKB-SubCell"/>
</dbReference>
<evidence type="ECO:0000256" key="1">
    <source>
        <dbReference type="ARBA" id="ARBA00000085"/>
    </source>
</evidence>
<evidence type="ECO:0000256" key="6">
    <source>
        <dbReference type="ARBA" id="ARBA00022553"/>
    </source>
</evidence>
<organism evidence="15 18">
    <name type="scientific">Photobacterium sanguinicancri</name>
    <dbReference type="NCBI Taxonomy" id="875932"/>
    <lineage>
        <taxon>Bacteria</taxon>
        <taxon>Pseudomonadati</taxon>
        <taxon>Pseudomonadota</taxon>
        <taxon>Gammaproteobacteria</taxon>
        <taxon>Vibrionales</taxon>
        <taxon>Vibrionaceae</taxon>
        <taxon>Photobacterium</taxon>
    </lineage>
</organism>
<evidence type="ECO:0000256" key="12">
    <source>
        <dbReference type="ARBA" id="ARBA00023136"/>
    </source>
</evidence>
<dbReference type="InterPro" id="IPR036890">
    <property type="entry name" value="HATPase_C_sf"/>
</dbReference>
<evidence type="ECO:0000256" key="10">
    <source>
        <dbReference type="ARBA" id="ARBA00022989"/>
    </source>
</evidence>
<evidence type="ECO:0000313" key="16">
    <source>
        <dbReference type="EMBL" id="OZS44326.1"/>
    </source>
</evidence>
<dbReference type="SMART" id="SM00387">
    <property type="entry name" value="HATPase_c"/>
    <property type="match status" value="1"/>
</dbReference>
<evidence type="ECO:0000256" key="5">
    <source>
        <dbReference type="ARBA" id="ARBA00022519"/>
    </source>
</evidence>
<keyword evidence="11" id="KW-0902">Two-component regulatory system</keyword>
<dbReference type="InterPro" id="IPR004358">
    <property type="entry name" value="Sig_transdc_His_kin-like_C"/>
</dbReference>
<dbReference type="CDD" id="cd00082">
    <property type="entry name" value="HisKA"/>
    <property type="match status" value="1"/>
</dbReference>
<keyword evidence="6" id="KW-0597">Phosphoprotein</keyword>
<comment type="caution">
    <text evidence="15">The sequence shown here is derived from an EMBL/GenBank/DDBJ whole genome shotgun (WGS) entry which is preliminary data.</text>
</comment>
<reference evidence="16" key="2">
    <citation type="submission" date="2017-07" db="EMBL/GenBank/DDBJ databases">
        <authorList>
            <person name="Gomez-Gil B."/>
            <person name="Enciso-Ibarra K."/>
        </authorList>
    </citation>
    <scope>NUCLEOTIDE SEQUENCE</scope>
    <source>
        <strain evidence="16">CAIM 1827</strain>
    </source>
</reference>
<keyword evidence="10 13" id="KW-1133">Transmembrane helix</keyword>
<evidence type="ECO:0000259" key="14">
    <source>
        <dbReference type="PROSITE" id="PS50109"/>
    </source>
</evidence>
<gene>
    <name evidence="16" type="ORF">ASV53_08585</name>
    <name evidence="15" type="ORF">Q4568_12935</name>
</gene>
<keyword evidence="5" id="KW-0997">Cell inner membrane</keyword>
<name>A0AAW7Y9W8_9GAMM</name>
<evidence type="ECO:0000256" key="9">
    <source>
        <dbReference type="ARBA" id="ARBA00022777"/>
    </source>
</evidence>
<evidence type="ECO:0000256" key="11">
    <source>
        <dbReference type="ARBA" id="ARBA00023012"/>
    </source>
</evidence>
<dbReference type="SUPFAM" id="SSF55874">
    <property type="entry name" value="ATPase domain of HSP90 chaperone/DNA topoisomerase II/histidine kinase"/>
    <property type="match status" value="1"/>
</dbReference>
<keyword evidence="9 16" id="KW-0418">Kinase</keyword>
<feature type="domain" description="Histidine kinase" evidence="14">
    <location>
        <begin position="281"/>
        <end position="479"/>
    </location>
</feature>
<evidence type="ECO:0000256" key="2">
    <source>
        <dbReference type="ARBA" id="ARBA00004429"/>
    </source>
</evidence>
<evidence type="ECO:0000256" key="3">
    <source>
        <dbReference type="ARBA" id="ARBA00012438"/>
    </source>
</evidence>
<dbReference type="GO" id="GO:0005524">
    <property type="term" value="F:ATP binding"/>
    <property type="evidence" value="ECO:0007669"/>
    <property type="project" value="UniProtKB-KW"/>
</dbReference>
<feature type="transmembrane region" description="Helical" evidence="13">
    <location>
        <begin position="178"/>
        <end position="197"/>
    </location>
</feature>
<keyword evidence="15" id="KW-0067">ATP-binding</keyword>
<dbReference type="PROSITE" id="PS50109">
    <property type="entry name" value="HIS_KIN"/>
    <property type="match status" value="1"/>
</dbReference>
<evidence type="ECO:0000256" key="7">
    <source>
        <dbReference type="ARBA" id="ARBA00022679"/>
    </source>
</evidence>
<dbReference type="Gene3D" id="3.30.565.10">
    <property type="entry name" value="Histidine kinase-like ATPase, C-terminal domain"/>
    <property type="match status" value="1"/>
</dbReference>
<feature type="transmembrane region" description="Helical" evidence="13">
    <location>
        <begin position="203"/>
        <end position="220"/>
    </location>
</feature>
<reference evidence="15" key="3">
    <citation type="submission" date="2023-07" db="EMBL/GenBank/DDBJ databases">
        <title>Genome content predicts the carbon catabolic preferences of heterotrophic bacteria.</title>
        <authorList>
            <person name="Gralka M."/>
        </authorList>
    </citation>
    <scope>NUCLEOTIDE SEQUENCE</scope>
    <source>
        <strain evidence="15">G2M05</strain>
    </source>
</reference>
<dbReference type="RefSeq" id="WP_094956797.1">
    <property type="nucleotide sequence ID" value="NZ_JAUOPU010000012.1"/>
</dbReference>
<feature type="transmembrane region" description="Helical" evidence="13">
    <location>
        <begin position="12"/>
        <end position="35"/>
    </location>
</feature>
<protein>
    <recommendedName>
        <fullName evidence="3">histidine kinase</fullName>
        <ecNumber evidence="3">2.7.13.3</ecNumber>
    </recommendedName>
</protein>
<keyword evidence="15" id="KW-0547">Nucleotide-binding</keyword>
<keyword evidence="7" id="KW-0808">Transferase</keyword>
<reference evidence="16 17" key="1">
    <citation type="journal article" date="2016" name="Antonie Van Leeuwenhoek">
        <title>Photobacterium sanguinicancri sp. nov. isolated from marine animals.</title>
        <authorList>
            <person name="Gomez-Gil B."/>
            <person name="Roque A."/>
            <person name="Rotllant G."/>
            <person name="Romalde J.L."/>
            <person name="Doce A."/>
            <person name="Eggermont M."/>
            <person name="Defoirdt T."/>
        </authorList>
    </citation>
    <scope>NUCLEOTIDE SEQUENCE [LARGE SCALE GENOMIC DNA]</scope>
    <source>
        <strain evidence="16 17">CAIM 1827</strain>
    </source>
</reference>
<keyword evidence="4" id="KW-1003">Cell membrane</keyword>
<dbReference type="PANTHER" id="PTHR44936:SF5">
    <property type="entry name" value="SENSOR HISTIDINE KINASE ENVZ"/>
    <property type="match status" value="1"/>
</dbReference>
<evidence type="ECO:0000313" key="17">
    <source>
        <dbReference type="Proteomes" id="UP000215999"/>
    </source>
</evidence>
<dbReference type="InterPro" id="IPR003661">
    <property type="entry name" value="HisK_dim/P_dom"/>
</dbReference>
<evidence type="ECO:0000256" key="4">
    <source>
        <dbReference type="ARBA" id="ARBA00022475"/>
    </source>
</evidence>
<dbReference type="AlphaFoldDB" id="A0AAW7Y9W8"/>
<dbReference type="EC" id="2.7.13.3" evidence="3"/>
<dbReference type="InterPro" id="IPR005467">
    <property type="entry name" value="His_kinase_dom"/>
</dbReference>
<evidence type="ECO:0000313" key="18">
    <source>
        <dbReference type="Proteomes" id="UP001170624"/>
    </source>
</evidence>
<evidence type="ECO:0000256" key="13">
    <source>
        <dbReference type="SAM" id="Phobius"/>
    </source>
</evidence>
<dbReference type="InterPro" id="IPR050980">
    <property type="entry name" value="2C_sensor_his_kinase"/>
</dbReference>
<dbReference type="Pfam" id="PF02518">
    <property type="entry name" value="HATPase_c"/>
    <property type="match status" value="1"/>
</dbReference>
<comment type="catalytic activity">
    <reaction evidence="1">
        <text>ATP + protein L-histidine = ADP + protein N-phospho-L-histidine.</text>
        <dbReference type="EC" id="2.7.13.3"/>
    </reaction>
</comment>
<accession>A0AAW7Y9W8</accession>
<dbReference type="GO" id="GO:0000155">
    <property type="term" value="F:phosphorelay sensor kinase activity"/>
    <property type="evidence" value="ECO:0007669"/>
    <property type="project" value="InterPro"/>
</dbReference>
<dbReference type="EMBL" id="NOIF01000040">
    <property type="protein sequence ID" value="OZS44326.1"/>
    <property type="molecule type" value="Genomic_DNA"/>
</dbReference>
<dbReference type="PRINTS" id="PR00344">
    <property type="entry name" value="BCTRLSENSOR"/>
</dbReference>
<evidence type="ECO:0000256" key="8">
    <source>
        <dbReference type="ARBA" id="ARBA00022692"/>
    </source>
</evidence>
<dbReference type="Proteomes" id="UP001170624">
    <property type="component" value="Unassembled WGS sequence"/>
</dbReference>
<keyword evidence="12 13" id="KW-0472">Membrane</keyword>
<dbReference type="Proteomes" id="UP000215999">
    <property type="component" value="Unassembled WGS sequence"/>
</dbReference>